<dbReference type="PANTHER" id="PTHR35525:SF3">
    <property type="entry name" value="BLL6575 PROTEIN"/>
    <property type="match status" value="1"/>
</dbReference>
<accession>A0A956RMJ2</accession>
<dbReference type="PANTHER" id="PTHR35525">
    <property type="entry name" value="BLL6575 PROTEIN"/>
    <property type="match status" value="1"/>
</dbReference>
<dbReference type="Pfam" id="PF11706">
    <property type="entry name" value="zf-CGNR"/>
    <property type="match status" value="1"/>
</dbReference>
<feature type="region of interest" description="Disordered" evidence="1">
    <location>
        <begin position="122"/>
        <end position="142"/>
    </location>
</feature>
<evidence type="ECO:0000313" key="4">
    <source>
        <dbReference type="Proteomes" id="UP000697710"/>
    </source>
</evidence>
<evidence type="ECO:0000256" key="1">
    <source>
        <dbReference type="SAM" id="MobiDB-lite"/>
    </source>
</evidence>
<organism evidence="3 4">
    <name type="scientific">Eiseniibacteriota bacterium</name>
    <dbReference type="NCBI Taxonomy" id="2212470"/>
    <lineage>
        <taxon>Bacteria</taxon>
        <taxon>Candidatus Eiseniibacteriota</taxon>
    </lineage>
</organism>
<evidence type="ECO:0000313" key="3">
    <source>
        <dbReference type="EMBL" id="MCA9726506.1"/>
    </source>
</evidence>
<protein>
    <submittedName>
        <fullName evidence="3">CGNR zinc finger domain-containing protein</fullName>
    </submittedName>
</protein>
<dbReference type="InterPro" id="IPR021005">
    <property type="entry name" value="Znf_CGNR"/>
</dbReference>
<feature type="domain" description="Zinc finger CGNR" evidence="2">
    <location>
        <begin position="177"/>
        <end position="219"/>
    </location>
</feature>
<sequence>MVTSDQRDNDSFESAWHGIGTGGSPALDLANTLDWRLRAEPIELFRRPDDLLRWGRSAGLLTPAEARRLRTSASPRPAKHALSVIMDLRETCAALFQALVDGTALAKSQLAALEREHRRAVAARSLTRGSTPDRPRDAADRPATRWVWREGTSGYDRIRHAVALDAVRILTTTDAHRVRQCADAECGWFFLDTSRNHSRRWCSMKGCGNRNKVRRFYRRTSGTRSDSPAMDDPAPTGESRSGSGE</sequence>
<dbReference type="InterPro" id="IPR010852">
    <property type="entry name" value="ABATE"/>
</dbReference>
<dbReference type="Gene3D" id="1.10.3300.10">
    <property type="entry name" value="Jann2411-like domain"/>
    <property type="match status" value="1"/>
</dbReference>
<feature type="compositionally biased region" description="Basic and acidic residues" evidence="1">
    <location>
        <begin position="131"/>
        <end position="142"/>
    </location>
</feature>
<dbReference type="Proteomes" id="UP000697710">
    <property type="component" value="Unassembled WGS sequence"/>
</dbReference>
<dbReference type="SUPFAM" id="SSF160904">
    <property type="entry name" value="Jann2411-like"/>
    <property type="match status" value="1"/>
</dbReference>
<comment type="caution">
    <text evidence="3">The sequence shown here is derived from an EMBL/GenBank/DDBJ whole genome shotgun (WGS) entry which is preliminary data.</text>
</comment>
<name>A0A956RMJ2_UNCEI</name>
<feature type="region of interest" description="Disordered" evidence="1">
    <location>
        <begin position="218"/>
        <end position="245"/>
    </location>
</feature>
<evidence type="ECO:0000259" key="2">
    <source>
        <dbReference type="Pfam" id="PF11706"/>
    </source>
</evidence>
<reference evidence="3" key="1">
    <citation type="submission" date="2020-04" db="EMBL/GenBank/DDBJ databases">
        <authorList>
            <person name="Zhang T."/>
        </authorList>
    </citation>
    <scope>NUCLEOTIDE SEQUENCE</scope>
    <source>
        <strain evidence="3">HKST-UBA01</strain>
    </source>
</reference>
<dbReference type="AlphaFoldDB" id="A0A956RMJ2"/>
<dbReference type="Pfam" id="PF07336">
    <property type="entry name" value="ABATE"/>
    <property type="match status" value="1"/>
</dbReference>
<dbReference type="InterPro" id="IPR023286">
    <property type="entry name" value="ABATE_dom_sf"/>
</dbReference>
<dbReference type="EMBL" id="JAGQHR010000037">
    <property type="protein sequence ID" value="MCA9726506.1"/>
    <property type="molecule type" value="Genomic_DNA"/>
</dbReference>
<proteinExistence type="predicted"/>
<reference evidence="3" key="2">
    <citation type="journal article" date="2021" name="Microbiome">
        <title>Successional dynamics and alternative stable states in a saline activated sludge microbial community over 9 years.</title>
        <authorList>
            <person name="Wang Y."/>
            <person name="Ye J."/>
            <person name="Ju F."/>
            <person name="Liu L."/>
            <person name="Boyd J.A."/>
            <person name="Deng Y."/>
            <person name="Parks D.H."/>
            <person name="Jiang X."/>
            <person name="Yin X."/>
            <person name="Woodcroft B.J."/>
            <person name="Tyson G.W."/>
            <person name="Hugenholtz P."/>
            <person name="Polz M.F."/>
            <person name="Zhang T."/>
        </authorList>
    </citation>
    <scope>NUCLEOTIDE SEQUENCE</scope>
    <source>
        <strain evidence="3">HKST-UBA01</strain>
    </source>
</reference>
<gene>
    <name evidence="3" type="ORF">KC729_02420</name>
</gene>